<dbReference type="PANTHER" id="PTHR45527:SF1">
    <property type="entry name" value="FATTY ACID SYNTHASE"/>
    <property type="match status" value="1"/>
</dbReference>
<feature type="transmembrane region" description="Helical" evidence="1">
    <location>
        <begin position="240"/>
        <end position="259"/>
    </location>
</feature>
<dbReference type="Pfam" id="PF00501">
    <property type="entry name" value="AMP-binding"/>
    <property type="match status" value="1"/>
</dbReference>
<dbReference type="Gene3D" id="3.30.300.30">
    <property type="match status" value="1"/>
</dbReference>
<dbReference type="InterPro" id="IPR042099">
    <property type="entry name" value="ANL_N_sf"/>
</dbReference>
<evidence type="ECO:0000313" key="3">
    <source>
        <dbReference type="EMBL" id="GKG99032.1"/>
    </source>
</evidence>
<reference evidence="3" key="1">
    <citation type="submission" date="2022-01" db="EMBL/GenBank/DDBJ databases">
        <title>Novel bile acid biosynthetic pathways are enriched in the microbiome of centenarians.</title>
        <authorList>
            <person name="Sato Y."/>
            <person name="Atarashi K."/>
            <person name="Plichta R.D."/>
            <person name="Arai Y."/>
            <person name="Sasajima S."/>
            <person name="Kearney M.S."/>
            <person name="Suda W."/>
            <person name="Takeshita K."/>
            <person name="Sasaki T."/>
            <person name="Okamoto S."/>
            <person name="Skelly N.A."/>
            <person name="Okamura Y."/>
            <person name="Vlamakis H."/>
            <person name="Li Y."/>
            <person name="Tanoue T."/>
            <person name="Takei H."/>
            <person name="Nittono H."/>
            <person name="Narushima S."/>
            <person name="Irie J."/>
            <person name="Itoh H."/>
            <person name="Moriya K."/>
            <person name="Sugiura Y."/>
            <person name="Suematsu M."/>
            <person name="Moritoki N."/>
            <person name="Shibata S."/>
            <person name="Littman R.D."/>
            <person name="Fischbach A.M."/>
            <person name="Uwamino Y."/>
            <person name="Inoue T."/>
            <person name="Honda A."/>
            <person name="Hattori M."/>
            <person name="Murai T."/>
            <person name="Xavier J.R."/>
            <person name="Hirose N."/>
            <person name="Honda K."/>
        </authorList>
    </citation>
    <scope>NUCLEOTIDE SEQUENCE</scope>
    <source>
        <strain evidence="3">CE91-St55</strain>
    </source>
</reference>
<dbReference type="CDD" id="cd05930">
    <property type="entry name" value="A_NRPS"/>
    <property type="match status" value="1"/>
</dbReference>
<protein>
    <submittedName>
        <fullName evidence="3">Amino acid adenylation protein</fullName>
    </submittedName>
</protein>
<feature type="domain" description="AMP-dependent synthetase/ligase" evidence="2">
    <location>
        <begin position="14"/>
        <end position="364"/>
    </location>
</feature>
<dbReference type="Gene3D" id="3.40.50.12780">
    <property type="entry name" value="N-terminal domain of ligase-like"/>
    <property type="match status" value="1"/>
</dbReference>
<dbReference type="RefSeq" id="WP_244052451.1">
    <property type="nucleotide sequence ID" value="NZ_BQNJ01000001.1"/>
</dbReference>
<evidence type="ECO:0000256" key="1">
    <source>
        <dbReference type="SAM" id="Phobius"/>
    </source>
</evidence>
<accession>A0AA37N2Q9</accession>
<evidence type="ECO:0000259" key="2">
    <source>
        <dbReference type="Pfam" id="PF00501"/>
    </source>
</evidence>
<dbReference type="Proteomes" id="UP001055091">
    <property type="component" value="Unassembled WGS sequence"/>
</dbReference>
<proteinExistence type="predicted"/>
<name>A0AA37N2Q9_9FIRM</name>
<organism evidence="3 4">
    <name type="scientific">Hungatella hathewayi</name>
    <dbReference type="NCBI Taxonomy" id="154046"/>
    <lineage>
        <taxon>Bacteria</taxon>
        <taxon>Bacillati</taxon>
        <taxon>Bacillota</taxon>
        <taxon>Clostridia</taxon>
        <taxon>Lachnospirales</taxon>
        <taxon>Lachnospiraceae</taxon>
        <taxon>Hungatella</taxon>
    </lineage>
</organism>
<dbReference type="InterPro" id="IPR000873">
    <property type="entry name" value="AMP-dep_synth/lig_dom"/>
</dbReference>
<keyword evidence="1" id="KW-0472">Membrane</keyword>
<gene>
    <name evidence="3" type="ORF">CE91St55_10140</name>
</gene>
<dbReference type="GO" id="GO:0043041">
    <property type="term" value="P:amino acid activation for nonribosomal peptide biosynthetic process"/>
    <property type="evidence" value="ECO:0007669"/>
    <property type="project" value="TreeGrafter"/>
</dbReference>
<keyword evidence="1" id="KW-1133">Transmembrane helix</keyword>
<dbReference type="GO" id="GO:0031177">
    <property type="term" value="F:phosphopantetheine binding"/>
    <property type="evidence" value="ECO:0007669"/>
    <property type="project" value="TreeGrafter"/>
</dbReference>
<dbReference type="SUPFAM" id="SSF56801">
    <property type="entry name" value="Acetyl-CoA synthetase-like"/>
    <property type="match status" value="1"/>
</dbReference>
<keyword evidence="1" id="KW-0812">Transmembrane</keyword>
<dbReference type="PROSITE" id="PS00455">
    <property type="entry name" value="AMP_BINDING"/>
    <property type="match status" value="1"/>
</dbReference>
<dbReference type="GO" id="GO:0005737">
    <property type="term" value="C:cytoplasm"/>
    <property type="evidence" value="ECO:0007669"/>
    <property type="project" value="TreeGrafter"/>
</dbReference>
<dbReference type="InterPro" id="IPR010071">
    <property type="entry name" value="AA_adenyl_dom"/>
</dbReference>
<comment type="caution">
    <text evidence="3">The sequence shown here is derived from an EMBL/GenBank/DDBJ whole genome shotgun (WGS) entry which is preliminary data.</text>
</comment>
<dbReference type="InterPro" id="IPR020845">
    <property type="entry name" value="AMP-binding_CS"/>
</dbReference>
<dbReference type="PANTHER" id="PTHR45527">
    <property type="entry name" value="NONRIBOSOMAL PEPTIDE SYNTHETASE"/>
    <property type="match status" value="1"/>
</dbReference>
<dbReference type="InterPro" id="IPR045851">
    <property type="entry name" value="AMP-bd_C_sf"/>
</dbReference>
<dbReference type="NCBIfam" id="TIGR01733">
    <property type="entry name" value="AA-adenyl-dom"/>
    <property type="match status" value="1"/>
</dbReference>
<dbReference type="EMBL" id="BQNJ01000001">
    <property type="protein sequence ID" value="GKG99032.1"/>
    <property type="molecule type" value="Genomic_DNA"/>
</dbReference>
<dbReference type="AlphaFoldDB" id="A0AA37N2Q9"/>
<sequence length="514" mass="58353">MTINILDYLHDSSLKNPTQVAFSDLRMSINYNDLYNISKKIGTYLAVHMSINSPVAVLIDRNIQSIISFLGIAVAGGCYIPLDPEMPSQRLNLILQELNPQYIVEISGNGKVLENSSYEDRIIPYETIISTPINEEIIINRQSQHIDTDPLYILFTSGSTGIPKGVTISHRGVIDLVEQFAETFPFNSNDIIGNQAPFDFDVSVKDIYMTLKMGCSCEILPKNLFSTPFKLIQYLNERRITVGIWAVSVLTIIAGFKTFSTISPLYLKLVMFSGEVLPVKVLNYWKSYLPQIQYVNLYGPTEITCNCTYYIVDRPFNEADVLPIGKPFKNTRILLLNEHQQEILEKDCKGEICVAGSSLSLGYYHNPEKTTQVFIQNPLNSNYSEKIYCTGDLGKYNKYGELIFLSRKDFQIKHMGHRIELGEIEAAVNSLPFISNACCVFDQAVDKIVLFYQSQSECNKEIIISLKALLPKYMWPNRSVFLTDLPLNKNGKVDRKYLKLKYCEDKEQNNGSTL</sequence>
<dbReference type="GO" id="GO:0044550">
    <property type="term" value="P:secondary metabolite biosynthetic process"/>
    <property type="evidence" value="ECO:0007669"/>
    <property type="project" value="TreeGrafter"/>
</dbReference>
<evidence type="ECO:0000313" key="4">
    <source>
        <dbReference type="Proteomes" id="UP001055091"/>
    </source>
</evidence>